<dbReference type="InterPro" id="IPR024520">
    <property type="entry name" value="DUF3558"/>
</dbReference>
<accession>A0A543JCW7</accession>
<dbReference type="PROSITE" id="PS51257">
    <property type="entry name" value="PROKAR_LIPOPROTEIN"/>
    <property type="match status" value="1"/>
</dbReference>
<name>A0A543JCW7_9PSEU</name>
<evidence type="ECO:0000256" key="2">
    <source>
        <dbReference type="SAM" id="SignalP"/>
    </source>
</evidence>
<feature type="region of interest" description="Disordered" evidence="1">
    <location>
        <begin position="22"/>
        <end position="54"/>
    </location>
</feature>
<dbReference type="EMBL" id="VFPP01000001">
    <property type="protein sequence ID" value="TQM80697.1"/>
    <property type="molecule type" value="Genomic_DNA"/>
</dbReference>
<reference evidence="3 4" key="1">
    <citation type="submission" date="2019-06" db="EMBL/GenBank/DDBJ databases">
        <title>Sequencing the genomes of 1000 actinobacteria strains.</title>
        <authorList>
            <person name="Klenk H.-P."/>
        </authorList>
    </citation>
    <scope>NUCLEOTIDE SEQUENCE [LARGE SCALE GENOMIC DNA]</scope>
    <source>
        <strain evidence="3 4">DSM 45456</strain>
    </source>
</reference>
<proteinExistence type="predicted"/>
<dbReference type="Pfam" id="PF12079">
    <property type="entry name" value="DUF3558"/>
    <property type="match status" value="1"/>
</dbReference>
<gene>
    <name evidence="3" type="ORF">FHX81_3042</name>
</gene>
<sequence>MRRAVLAVLSLVAIVAGCTSTGGTPGPAATTMGGSTTTRSSAPDGNGMPPISGPELDLSKSGACELLKADQLASHDVTKPGEVTTDAAGETCQWRPQDRVLGTSFSATILENTDGIAGYYENRDDYAEFEEIQVAGYPGFNASKTDLKSGSCTTGVGVADGQGFLVQSIVNDEKLPEYKNPCSVSGAIAETIVGNLKG</sequence>
<evidence type="ECO:0000313" key="4">
    <source>
        <dbReference type="Proteomes" id="UP000316628"/>
    </source>
</evidence>
<dbReference type="RefSeq" id="WP_170232055.1">
    <property type="nucleotide sequence ID" value="NZ_VFPP01000001.1"/>
</dbReference>
<comment type="caution">
    <text evidence="3">The sequence shown here is derived from an EMBL/GenBank/DDBJ whole genome shotgun (WGS) entry which is preliminary data.</text>
</comment>
<evidence type="ECO:0000313" key="3">
    <source>
        <dbReference type="EMBL" id="TQM80697.1"/>
    </source>
</evidence>
<organism evidence="3 4">
    <name type="scientific">Saccharothrix saharensis</name>
    <dbReference type="NCBI Taxonomy" id="571190"/>
    <lineage>
        <taxon>Bacteria</taxon>
        <taxon>Bacillati</taxon>
        <taxon>Actinomycetota</taxon>
        <taxon>Actinomycetes</taxon>
        <taxon>Pseudonocardiales</taxon>
        <taxon>Pseudonocardiaceae</taxon>
        <taxon>Saccharothrix</taxon>
    </lineage>
</organism>
<dbReference type="Proteomes" id="UP000316628">
    <property type="component" value="Unassembled WGS sequence"/>
</dbReference>
<feature type="chain" id="PRO_5038468687" evidence="2">
    <location>
        <begin position="22"/>
        <end position="198"/>
    </location>
</feature>
<feature type="compositionally biased region" description="Low complexity" evidence="1">
    <location>
        <begin position="22"/>
        <end position="42"/>
    </location>
</feature>
<protein>
    <submittedName>
        <fullName evidence="3">Uncharacterized protein DUF3558</fullName>
    </submittedName>
</protein>
<feature type="signal peptide" evidence="2">
    <location>
        <begin position="1"/>
        <end position="21"/>
    </location>
</feature>
<keyword evidence="4" id="KW-1185">Reference proteome</keyword>
<dbReference type="AlphaFoldDB" id="A0A543JCW7"/>
<keyword evidence="2" id="KW-0732">Signal</keyword>
<evidence type="ECO:0000256" key="1">
    <source>
        <dbReference type="SAM" id="MobiDB-lite"/>
    </source>
</evidence>